<dbReference type="Proteomes" id="UP000230551">
    <property type="component" value="Unassembled WGS sequence"/>
</dbReference>
<sequence length="354" mass="38964">MNRFVTAGLRRAATMALKVLDDADAASQRPFAEPEILAPNLDSRRFGWTHYGVMIPDLPEPHRFLSVMSLIGATGALAFDTDHALPGPPRRTAAVVAGTAASHPGHFGAYLFGDDFTATSDGSDLRFGDDLRLTGRYPHFRLTGTPGGVDVDLKLTCSDTATWFFHSAVYKHLGLLTEYRGTLTATETIEVEGLCSFEYAACPSPYLARKSPLPPKSKAPLDYFVYQIVNLDAENQVLLSQYCFGGVPLFTIAYHRARHGRSTTFRDVRFDVTAVRDTPEATPYGIPMPVPAATRFQVRDDAGQVWLDLHATMDSPFTYGLGSGFVTGFSHQSRWRGAEVAGRGYLEYIDRRAR</sequence>
<comment type="caution">
    <text evidence="1">The sequence shown here is derived from an EMBL/GenBank/DDBJ whole genome shotgun (WGS) entry which is preliminary data.</text>
</comment>
<gene>
    <name evidence="1" type="ORF">CQY22_015440</name>
</gene>
<keyword evidence="2" id="KW-1185">Reference proteome</keyword>
<dbReference type="EMBL" id="PDCN02000024">
    <property type="protein sequence ID" value="PIB73773.1"/>
    <property type="molecule type" value="Genomic_DNA"/>
</dbReference>
<reference evidence="1 2" key="1">
    <citation type="journal article" date="2017" name="Infect. Genet. Evol.">
        <title>The new phylogeny of the genus Mycobacterium: The old and the news.</title>
        <authorList>
            <person name="Tortoli E."/>
            <person name="Fedrizzi T."/>
            <person name="Meehan C.J."/>
            <person name="Trovato A."/>
            <person name="Grottola A."/>
            <person name="Giacobazzi E."/>
            <person name="Serpini G.F."/>
            <person name="Tagliazucchi S."/>
            <person name="Fabio A."/>
            <person name="Bettua C."/>
            <person name="Bertorelli R."/>
            <person name="Frascaro F."/>
            <person name="De Sanctis V."/>
            <person name="Pecorari M."/>
            <person name="Jousson O."/>
            <person name="Segata N."/>
            <person name="Cirillo D.M."/>
        </authorList>
    </citation>
    <scope>NUCLEOTIDE SEQUENCE [LARGE SCALE GENOMIC DNA]</scope>
    <source>
        <strain evidence="1 2">CIP1034565</strain>
    </source>
</reference>
<protein>
    <recommendedName>
        <fullName evidence="3">AttH domain-containing protein</fullName>
    </recommendedName>
</protein>
<dbReference type="AlphaFoldDB" id="A0A2G5P6Y2"/>
<dbReference type="Pfam" id="PF20375">
    <property type="entry name" value="DUF6670"/>
    <property type="match status" value="1"/>
</dbReference>
<organism evidence="1 2">
    <name type="scientific">Mycolicibacterium brumae</name>
    <dbReference type="NCBI Taxonomy" id="85968"/>
    <lineage>
        <taxon>Bacteria</taxon>
        <taxon>Bacillati</taxon>
        <taxon>Actinomycetota</taxon>
        <taxon>Actinomycetes</taxon>
        <taxon>Mycobacteriales</taxon>
        <taxon>Mycobacteriaceae</taxon>
        <taxon>Mycolicibacterium</taxon>
    </lineage>
</organism>
<dbReference type="InterPro" id="IPR046611">
    <property type="entry name" value="DUF6670"/>
</dbReference>
<evidence type="ECO:0000313" key="1">
    <source>
        <dbReference type="EMBL" id="PIB73773.1"/>
    </source>
</evidence>
<evidence type="ECO:0000313" key="2">
    <source>
        <dbReference type="Proteomes" id="UP000230551"/>
    </source>
</evidence>
<name>A0A2G5P6Y2_9MYCO</name>
<accession>A0A2G5P6Y2</accession>
<dbReference type="RefSeq" id="WP_090593786.1">
    <property type="nucleotide sequence ID" value="NZ_CP104302.1"/>
</dbReference>
<evidence type="ECO:0008006" key="3">
    <source>
        <dbReference type="Google" id="ProtNLM"/>
    </source>
</evidence>
<dbReference type="OrthoDB" id="6672593at2"/>
<proteinExistence type="predicted"/>